<reference evidence="16" key="1">
    <citation type="submission" date="2017-06" db="EMBL/GenBank/DDBJ databases">
        <authorList>
            <person name="Varghese N."/>
            <person name="Submissions S."/>
        </authorList>
    </citation>
    <scope>NUCLEOTIDE SEQUENCE [LARGE SCALE GENOMIC DNA]</scope>
    <source>
        <strain evidence="16">Ca-68</strain>
    </source>
</reference>
<dbReference type="EMBL" id="FZOA01000002">
    <property type="protein sequence ID" value="SNR72368.1"/>
    <property type="molecule type" value="Genomic_DNA"/>
</dbReference>
<evidence type="ECO:0000259" key="13">
    <source>
        <dbReference type="Pfam" id="PF05697"/>
    </source>
</evidence>
<evidence type="ECO:0000256" key="1">
    <source>
        <dbReference type="ARBA" id="ARBA00000971"/>
    </source>
</evidence>
<dbReference type="GO" id="GO:0044183">
    <property type="term" value="F:protein folding chaperone"/>
    <property type="evidence" value="ECO:0007669"/>
    <property type="project" value="TreeGrafter"/>
</dbReference>
<evidence type="ECO:0000256" key="5">
    <source>
        <dbReference type="ARBA" id="ARBA00022618"/>
    </source>
</evidence>
<gene>
    <name evidence="11" type="primary">tig</name>
    <name evidence="15" type="ORF">SAMN05192560_0742</name>
</gene>
<accession>A0A238YNI8</accession>
<name>A0A238YNI8_9PROT</name>
<dbReference type="PANTHER" id="PTHR30560">
    <property type="entry name" value="TRIGGER FACTOR CHAPERONE AND PEPTIDYL-PROLYL CIS/TRANS ISOMERASE"/>
    <property type="match status" value="1"/>
</dbReference>
<dbReference type="SUPFAM" id="SSF54534">
    <property type="entry name" value="FKBP-like"/>
    <property type="match status" value="1"/>
</dbReference>
<dbReference type="Pfam" id="PF05697">
    <property type="entry name" value="Trigger_N"/>
    <property type="match status" value="1"/>
</dbReference>
<dbReference type="Gene3D" id="3.30.70.1050">
    <property type="entry name" value="Trigger factor ribosome-binding domain"/>
    <property type="match status" value="1"/>
</dbReference>
<dbReference type="Proteomes" id="UP000198305">
    <property type="component" value="Unassembled WGS sequence"/>
</dbReference>
<dbReference type="InterPro" id="IPR008880">
    <property type="entry name" value="Trigger_fac_C"/>
</dbReference>
<dbReference type="InterPro" id="IPR046357">
    <property type="entry name" value="PPIase_dom_sf"/>
</dbReference>
<comment type="subcellular location">
    <subcellularLocation>
        <location evidence="11">Cytoplasm</location>
    </subcellularLocation>
    <text evidence="11">About half TF is bound to the ribosome near the polypeptide exit tunnel while the other half is free in the cytoplasm.</text>
</comment>
<organism evidence="15 16">
    <name type="scientific">Methylobacillus rhizosphaerae</name>
    <dbReference type="NCBI Taxonomy" id="551994"/>
    <lineage>
        <taxon>Bacteria</taxon>
        <taxon>Pseudomonadati</taxon>
        <taxon>Pseudomonadota</taxon>
        <taxon>Betaproteobacteria</taxon>
        <taxon>Nitrosomonadales</taxon>
        <taxon>Methylophilaceae</taxon>
        <taxon>Methylobacillus</taxon>
    </lineage>
</organism>
<dbReference type="GO" id="GO:0003755">
    <property type="term" value="F:peptidyl-prolyl cis-trans isomerase activity"/>
    <property type="evidence" value="ECO:0007669"/>
    <property type="project" value="UniProtKB-UniRule"/>
</dbReference>
<feature type="domain" description="PPIase FKBP-type" evidence="12">
    <location>
        <begin position="157"/>
        <end position="237"/>
    </location>
</feature>
<feature type="domain" description="Trigger factor ribosome-binding bacterial" evidence="13">
    <location>
        <begin position="1"/>
        <end position="144"/>
    </location>
</feature>
<dbReference type="GO" id="GO:0043335">
    <property type="term" value="P:protein unfolding"/>
    <property type="evidence" value="ECO:0007669"/>
    <property type="project" value="TreeGrafter"/>
</dbReference>
<comment type="function">
    <text evidence="11">Involved in protein export. Acts as a chaperone by maintaining the newly synthesized protein in an open conformation. Functions as a peptidyl-prolyl cis-trans isomerase.</text>
</comment>
<evidence type="ECO:0000256" key="2">
    <source>
        <dbReference type="ARBA" id="ARBA00005464"/>
    </source>
</evidence>
<dbReference type="GO" id="GO:0051083">
    <property type="term" value="P:'de novo' cotranslational protein folding"/>
    <property type="evidence" value="ECO:0007669"/>
    <property type="project" value="TreeGrafter"/>
</dbReference>
<proteinExistence type="inferred from homology"/>
<dbReference type="GO" id="GO:0015031">
    <property type="term" value="P:protein transport"/>
    <property type="evidence" value="ECO:0007669"/>
    <property type="project" value="UniProtKB-UniRule"/>
</dbReference>
<evidence type="ECO:0000256" key="10">
    <source>
        <dbReference type="ARBA" id="ARBA00029986"/>
    </source>
</evidence>
<dbReference type="Gene3D" id="3.10.50.40">
    <property type="match status" value="1"/>
</dbReference>
<keyword evidence="5 11" id="KW-0132">Cell division</keyword>
<dbReference type="InterPro" id="IPR037041">
    <property type="entry name" value="Trigger_fac_C_sf"/>
</dbReference>
<dbReference type="OrthoDB" id="9767721at2"/>
<dbReference type="SUPFAM" id="SSF109998">
    <property type="entry name" value="Triger factor/SurA peptide-binding domain-like"/>
    <property type="match status" value="1"/>
</dbReference>
<dbReference type="GO" id="GO:0043022">
    <property type="term" value="F:ribosome binding"/>
    <property type="evidence" value="ECO:0007669"/>
    <property type="project" value="TreeGrafter"/>
</dbReference>
<comment type="similarity">
    <text evidence="2 11">Belongs to the FKBP-type PPIase family. Tig subfamily.</text>
</comment>
<dbReference type="GO" id="GO:0005737">
    <property type="term" value="C:cytoplasm"/>
    <property type="evidence" value="ECO:0007669"/>
    <property type="project" value="UniProtKB-SubCell"/>
</dbReference>
<dbReference type="InterPro" id="IPR027304">
    <property type="entry name" value="Trigger_fact/SurA_dom_sf"/>
</dbReference>
<evidence type="ECO:0000256" key="7">
    <source>
        <dbReference type="ARBA" id="ARBA00023186"/>
    </source>
</evidence>
<evidence type="ECO:0000256" key="6">
    <source>
        <dbReference type="ARBA" id="ARBA00023110"/>
    </source>
</evidence>
<evidence type="ECO:0000313" key="15">
    <source>
        <dbReference type="EMBL" id="SNR72368.1"/>
    </source>
</evidence>
<evidence type="ECO:0000313" key="16">
    <source>
        <dbReference type="Proteomes" id="UP000198305"/>
    </source>
</evidence>
<dbReference type="AlphaFoldDB" id="A0A238YNI8"/>
<evidence type="ECO:0000256" key="11">
    <source>
        <dbReference type="HAMAP-Rule" id="MF_00303"/>
    </source>
</evidence>
<dbReference type="Gene3D" id="1.10.3120.10">
    <property type="entry name" value="Trigger factor, C-terminal domain"/>
    <property type="match status" value="1"/>
</dbReference>
<dbReference type="NCBIfam" id="TIGR00115">
    <property type="entry name" value="tig"/>
    <property type="match status" value="1"/>
</dbReference>
<dbReference type="InterPro" id="IPR008881">
    <property type="entry name" value="Trigger_fac_ribosome-bd_bac"/>
</dbReference>
<evidence type="ECO:0000256" key="4">
    <source>
        <dbReference type="ARBA" id="ARBA00016902"/>
    </source>
</evidence>
<keyword evidence="9 11" id="KW-0131">Cell cycle</keyword>
<dbReference type="Pfam" id="PF00254">
    <property type="entry name" value="FKBP_C"/>
    <property type="match status" value="1"/>
</dbReference>
<dbReference type="PANTHER" id="PTHR30560:SF3">
    <property type="entry name" value="TRIGGER FACTOR-LIKE PROTEIN TIG, CHLOROPLASTIC"/>
    <property type="match status" value="1"/>
</dbReference>
<keyword evidence="11" id="KW-0963">Cytoplasm</keyword>
<sequence length="434" mass="48652">MQATVETISNLERKMTVSVPVQPLEAEVNERINRLARTAKMPGFRPGKVPLNIVRQQYGDQVRNEVLSNAVERSFNDAVEQNKLRVAGYPNIEHKPYADADEKIEYVATFEVFPEIKIGDLSKAAIERPALEIGEAEVKKTIDVLLRQRATFEPVKRASKKGDKLNISLIASIDGEEVERTDENGLDLVIGEGGRFPAFESELSGNKAGSNKVFEIAYPEDHKPEQLAGKTVSYDVTFNSVEQAKLPEFDADFARSLGVDDGDVEKMREEITASLRQEVEKRVRAKLKEQAFQVLLDSTELELPKAFINAEIGRLMQTTQNNLKQRGVDLANVNLEPALFEDQAKRNASLRLILSELVNANNLQANAEQIRAMVDVFAQSFERPDDVVTWYYADTKRLDEPAALATEENAVEWVLQSAKVTDKKVKFDDLMGNN</sequence>
<keyword evidence="6 11" id="KW-0697">Rotamase</keyword>
<keyword evidence="7 11" id="KW-0143">Chaperone</keyword>
<dbReference type="EC" id="5.2.1.8" evidence="3 11"/>
<evidence type="ECO:0000256" key="9">
    <source>
        <dbReference type="ARBA" id="ARBA00023306"/>
    </source>
</evidence>
<dbReference type="RefSeq" id="WP_089374870.1">
    <property type="nucleotide sequence ID" value="NZ_FZOA01000002.1"/>
</dbReference>
<dbReference type="SUPFAM" id="SSF102735">
    <property type="entry name" value="Trigger factor ribosome-binding domain"/>
    <property type="match status" value="1"/>
</dbReference>
<dbReference type="PIRSF" id="PIRSF003095">
    <property type="entry name" value="Trigger_factor"/>
    <property type="match status" value="1"/>
</dbReference>
<evidence type="ECO:0000256" key="8">
    <source>
        <dbReference type="ARBA" id="ARBA00023235"/>
    </source>
</evidence>
<dbReference type="GO" id="GO:0051301">
    <property type="term" value="P:cell division"/>
    <property type="evidence" value="ECO:0007669"/>
    <property type="project" value="UniProtKB-KW"/>
</dbReference>
<evidence type="ECO:0000256" key="3">
    <source>
        <dbReference type="ARBA" id="ARBA00013194"/>
    </source>
</evidence>
<keyword evidence="8 11" id="KW-0413">Isomerase</keyword>
<keyword evidence="16" id="KW-1185">Reference proteome</keyword>
<dbReference type="InterPro" id="IPR036611">
    <property type="entry name" value="Trigger_fac_ribosome-bd_sf"/>
</dbReference>
<protein>
    <recommendedName>
        <fullName evidence="4 11">Trigger factor</fullName>
        <shortName evidence="11">TF</shortName>
        <ecNumber evidence="3 11">5.2.1.8</ecNumber>
    </recommendedName>
    <alternativeName>
        <fullName evidence="10 11">PPIase</fullName>
    </alternativeName>
</protein>
<dbReference type="InterPro" id="IPR005215">
    <property type="entry name" value="Trig_fac"/>
</dbReference>
<evidence type="ECO:0000259" key="14">
    <source>
        <dbReference type="Pfam" id="PF05698"/>
    </source>
</evidence>
<comment type="catalytic activity">
    <reaction evidence="1 11">
        <text>[protein]-peptidylproline (omega=180) = [protein]-peptidylproline (omega=0)</text>
        <dbReference type="Rhea" id="RHEA:16237"/>
        <dbReference type="Rhea" id="RHEA-COMP:10747"/>
        <dbReference type="Rhea" id="RHEA-COMP:10748"/>
        <dbReference type="ChEBI" id="CHEBI:83833"/>
        <dbReference type="ChEBI" id="CHEBI:83834"/>
        <dbReference type="EC" id="5.2.1.8"/>
    </reaction>
</comment>
<dbReference type="Pfam" id="PF05698">
    <property type="entry name" value="Trigger_C"/>
    <property type="match status" value="1"/>
</dbReference>
<dbReference type="HAMAP" id="MF_00303">
    <property type="entry name" value="Trigger_factor_Tig"/>
    <property type="match status" value="1"/>
</dbReference>
<dbReference type="InterPro" id="IPR001179">
    <property type="entry name" value="PPIase_FKBP_dom"/>
</dbReference>
<comment type="domain">
    <text evidence="11">Consists of 3 domains; the N-terminus binds the ribosome, the middle domain has PPIase activity, while the C-terminus has intrinsic chaperone activity on its own.</text>
</comment>
<evidence type="ECO:0000259" key="12">
    <source>
        <dbReference type="Pfam" id="PF00254"/>
    </source>
</evidence>
<feature type="domain" description="Trigger factor C-terminal" evidence="14">
    <location>
        <begin position="264"/>
        <end position="415"/>
    </location>
</feature>